<dbReference type="EMBL" id="CP046052">
    <property type="protein sequence ID" value="QGM46557.1"/>
    <property type="molecule type" value="Genomic_DNA"/>
</dbReference>
<dbReference type="CDD" id="cd03794">
    <property type="entry name" value="GT4_WbuB-like"/>
    <property type="match status" value="1"/>
</dbReference>
<sequence>MDDLACHNTKPSLGLRINPNILDARSLMPPFKTVWRDLCRAFSSSSIQSQSDDTGDGAPKRKILIHAINYAPELIGCAKYTAELARHLARQGHQVEVVTAPPHYPGWYVRKPYKAFAYSSETLDGVRVSRCPMAMKTDAGGVWRLLAPLSFGISAVPMLLWRALRFRPDAIMCVEPTLFSAPVALLAAKLLGARSLLHVQDLEVDAAFGVGHIKGAALKNLAVSGEALLLRGFDHIVTISFKMRLALAAKGLEPGAIRVLRNWVDTSAIHPTDSRSNSFRAELKLPEDAYVVLYSGHIGVKQALDIVVEAARRLTERSNIYFVIAGAGPSRQSLIAASADLPNVLHLPLQPAERLNDLLGLADLHVLPQHRGAADLVLPSKLSGMLASGRPVVATADPDTELFDMLSHAAILTPSGDPEALAAAILTASQTDLSEQAEAGLRLADSMGAKRILPQFEDLLTAPAERLEEAKNRETAEVG</sequence>
<dbReference type="PANTHER" id="PTHR45947">
    <property type="entry name" value="SULFOQUINOVOSYL TRANSFERASE SQD2"/>
    <property type="match status" value="1"/>
</dbReference>
<dbReference type="AlphaFoldDB" id="A0A6B8KFQ5"/>
<feature type="domain" description="Glycosyltransferase subfamily 4-like N-terminal" evidence="2">
    <location>
        <begin position="76"/>
        <end position="263"/>
    </location>
</feature>
<proteinExistence type="predicted"/>
<organism evidence="3 4">
    <name type="scientific">Methylocystis heyeri</name>
    <dbReference type="NCBI Taxonomy" id="391905"/>
    <lineage>
        <taxon>Bacteria</taxon>
        <taxon>Pseudomonadati</taxon>
        <taxon>Pseudomonadota</taxon>
        <taxon>Alphaproteobacteria</taxon>
        <taxon>Hyphomicrobiales</taxon>
        <taxon>Methylocystaceae</taxon>
        <taxon>Methylocystis</taxon>
    </lineage>
</organism>
<dbReference type="KEGG" id="mhey:H2LOC_013115"/>
<accession>A0A6B8KFQ5</accession>
<keyword evidence="1" id="KW-0812">Transmembrane</keyword>
<name>A0A6B8KFQ5_9HYPH</name>
<reference evidence="3 4" key="1">
    <citation type="submission" date="2019-11" db="EMBL/GenBank/DDBJ databases">
        <title>The genome sequence of Methylocystis heyeri.</title>
        <authorList>
            <person name="Oshkin I.Y."/>
            <person name="Miroshnikov K."/>
            <person name="Dedysh S.N."/>
        </authorList>
    </citation>
    <scope>NUCLEOTIDE SEQUENCE [LARGE SCALE GENOMIC DNA]</scope>
    <source>
        <strain evidence="3 4">H2</strain>
    </source>
</reference>
<evidence type="ECO:0000256" key="1">
    <source>
        <dbReference type="SAM" id="Phobius"/>
    </source>
</evidence>
<dbReference type="InterPro" id="IPR050194">
    <property type="entry name" value="Glycosyltransferase_grp1"/>
</dbReference>
<dbReference type="Gene3D" id="3.40.50.2000">
    <property type="entry name" value="Glycogen Phosphorylase B"/>
    <property type="match status" value="2"/>
</dbReference>
<dbReference type="OrthoDB" id="9787293at2"/>
<dbReference type="InterPro" id="IPR028098">
    <property type="entry name" value="Glyco_trans_4-like_N"/>
</dbReference>
<dbReference type="Pfam" id="PF13692">
    <property type="entry name" value="Glyco_trans_1_4"/>
    <property type="match status" value="1"/>
</dbReference>
<dbReference type="PANTHER" id="PTHR45947:SF3">
    <property type="entry name" value="SULFOQUINOVOSYL TRANSFERASE SQD2"/>
    <property type="match status" value="1"/>
</dbReference>
<keyword evidence="1" id="KW-1133">Transmembrane helix</keyword>
<keyword evidence="4" id="KW-1185">Reference proteome</keyword>
<protein>
    <submittedName>
        <fullName evidence="3">WcaI family glycosyltransferase</fullName>
    </submittedName>
</protein>
<dbReference type="GO" id="GO:0016758">
    <property type="term" value="F:hexosyltransferase activity"/>
    <property type="evidence" value="ECO:0007669"/>
    <property type="project" value="TreeGrafter"/>
</dbReference>
<evidence type="ECO:0000313" key="3">
    <source>
        <dbReference type="EMBL" id="QGM46557.1"/>
    </source>
</evidence>
<evidence type="ECO:0000313" key="4">
    <source>
        <dbReference type="Proteomes" id="UP000309061"/>
    </source>
</evidence>
<dbReference type="NCBIfam" id="NF007640">
    <property type="entry name" value="PRK10307.1"/>
    <property type="match status" value="1"/>
</dbReference>
<dbReference type="Pfam" id="PF13579">
    <property type="entry name" value="Glyco_trans_4_4"/>
    <property type="match status" value="1"/>
</dbReference>
<keyword evidence="3" id="KW-0808">Transferase</keyword>
<feature type="transmembrane region" description="Helical" evidence="1">
    <location>
        <begin position="142"/>
        <end position="164"/>
    </location>
</feature>
<dbReference type="Proteomes" id="UP000309061">
    <property type="component" value="Chromosome"/>
</dbReference>
<dbReference type="SUPFAM" id="SSF53756">
    <property type="entry name" value="UDP-Glycosyltransferase/glycogen phosphorylase"/>
    <property type="match status" value="1"/>
</dbReference>
<gene>
    <name evidence="3" type="ORF">H2LOC_013115</name>
</gene>
<evidence type="ECO:0000259" key="2">
    <source>
        <dbReference type="Pfam" id="PF13579"/>
    </source>
</evidence>
<keyword evidence="1" id="KW-0472">Membrane</keyword>